<dbReference type="RefSeq" id="WP_007059452.1">
    <property type="nucleotide sequence ID" value="NZ_ACVI01000006.1"/>
</dbReference>
<keyword evidence="2" id="KW-1185">Reference proteome</keyword>
<dbReference type="AlphaFoldDB" id="C6PP50"/>
<evidence type="ECO:0000313" key="2">
    <source>
        <dbReference type="Proteomes" id="UP000004198"/>
    </source>
</evidence>
<sequence>MNWIQSNSVADLKELGSFKEVKQTIKQSTSNIIELKARGWNELYKKVAALQGVLDSLGVSIATINDKSFFTSEASEYIFYLLELDGEARLKKLKVTKTHYSNREKATKWRNDIIKVIHSDKCHHPKADEAVNKLTEIYKGMLGNEK</sequence>
<comment type="caution">
    <text evidence="1">The sequence shown here is derived from an EMBL/GenBank/DDBJ whole genome shotgun (WGS) entry which is preliminary data.</text>
</comment>
<reference evidence="1 2" key="1">
    <citation type="submission" date="2009-06" db="EMBL/GenBank/DDBJ databases">
        <title>The draft genome of Clostridium carboxidivorans P7.</title>
        <authorList>
            <consortium name="US DOE Joint Genome Institute (JGI-PGF)"/>
            <person name="Lucas S."/>
            <person name="Copeland A."/>
            <person name="Lapidus A."/>
            <person name="Glavina del Rio T."/>
            <person name="Tice H."/>
            <person name="Bruce D."/>
            <person name="Goodwin L."/>
            <person name="Pitluck S."/>
            <person name="Larimer F."/>
            <person name="Land M.L."/>
            <person name="Hauser L."/>
            <person name="Hemme C.L."/>
        </authorList>
    </citation>
    <scope>NUCLEOTIDE SEQUENCE [LARGE SCALE GENOMIC DNA]</scope>
    <source>
        <strain evidence="1 2">P7</strain>
    </source>
</reference>
<dbReference type="EMBL" id="ACVI01000006">
    <property type="protein sequence ID" value="EET88928.1"/>
    <property type="molecule type" value="Genomic_DNA"/>
</dbReference>
<evidence type="ECO:0000313" key="1">
    <source>
        <dbReference type="EMBL" id="EET88928.1"/>
    </source>
</evidence>
<proteinExistence type="predicted"/>
<protein>
    <submittedName>
        <fullName evidence="1">Uncharacterized protein</fullName>
    </submittedName>
</protein>
<dbReference type="Proteomes" id="UP000004198">
    <property type="component" value="Unassembled WGS sequence"/>
</dbReference>
<dbReference type="OrthoDB" id="1937807at2"/>
<dbReference type="eggNOG" id="ENOG502ZBF8">
    <property type="taxonomic scope" value="Bacteria"/>
</dbReference>
<dbReference type="KEGG" id="cck:Ccar_03595"/>
<accession>C6PP50</accession>
<dbReference type="PATRIC" id="fig|536227.13.peg.759"/>
<dbReference type="STRING" id="536227.Ccar_03595"/>
<name>C6PP50_9CLOT</name>
<organism evidence="1 2">
    <name type="scientific">Clostridium carboxidivorans P7</name>
    <dbReference type="NCBI Taxonomy" id="536227"/>
    <lineage>
        <taxon>Bacteria</taxon>
        <taxon>Bacillati</taxon>
        <taxon>Bacillota</taxon>
        <taxon>Clostridia</taxon>
        <taxon>Eubacteriales</taxon>
        <taxon>Clostridiaceae</taxon>
        <taxon>Clostridium</taxon>
    </lineage>
</organism>
<gene>
    <name evidence="1" type="ORF">CcarbDRAFT_0567</name>
</gene>